<comment type="cofactor">
    <cofactor evidence="1">
        <name>FAD</name>
        <dbReference type="ChEBI" id="CHEBI:57692"/>
    </cofactor>
</comment>
<dbReference type="SUPFAM" id="SSF54373">
    <property type="entry name" value="FAD-linked reductases, C-terminal domain"/>
    <property type="match status" value="1"/>
</dbReference>
<dbReference type="GO" id="GO:0004497">
    <property type="term" value="F:monooxygenase activity"/>
    <property type="evidence" value="ECO:0007669"/>
    <property type="project" value="UniProtKB-KW"/>
</dbReference>
<dbReference type="KEGG" id="mros:EHO51_10035"/>
<keyword evidence="3" id="KW-0274">FAD</keyword>
<dbReference type="PANTHER" id="PTHR13789:SF318">
    <property type="entry name" value="GERANYLGERANYL DIPHOSPHATE REDUCTASE"/>
    <property type="match status" value="1"/>
</dbReference>
<dbReference type="PRINTS" id="PR00420">
    <property type="entry name" value="RNGMNOXGNASE"/>
</dbReference>
<dbReference type="InterPro" id="IPR036188">
    <property type="entry name" value="FAD/NAD-bd_sf"/>
</dbReference>
<dbReference type="PANTHER" id="PTHR13789">
    <property type="entry name" value="MONOOXYGENASE"/>
    <property type="match status" value="1"/>
</dbReference>
<accession>A0A3G8M639</accession>
<evidence type="ECO:0000256" key="5">
    <source>
        <dbReference type="ARBA" id="ARBA00023033"/>
    </source>
</evidence>
<evidence type="ECO:0000256" key="3">
    <source>
        <dbReference type="ARBA" id="ARBA00022827"/>
    </source>
</evidence>
<keyword evidence="2" id="KW-0285">Flavoprotein</keyword>
<keyword evidence="4" id="KW-0560">Oxidoreductase</keyword>
<dbReference type="SUPFAM" id="SSF51905">
    <property type="entry name" value="FAD/NAD(P)-binding domain"/>
    <property type="match status" value="1"/>
</dbReference>
<dbReference type="InterPro" id="IPR050493">
    <property type="entry name" value="FAD-dep_Monooxygenase_BioMet"/>
</dbReference>
<evidence type="ECO:0000256" key="4">
    <source>
        <dbReference type="ARBA" id="ARBA00023002"/>
    </source>
</evidence>
<evidence type="ECO:0000256" key="1">
    <source>
        <dbReference type="ARBA" id="ARBA00001974"/>
    </source>
</evidence>
<dbReference type="RefSeq" id="WP_124738772.1">
    <property type="nucleotide sequence ID" value="NZ_CP034086.1"/>
</dbReference>
<sequence length="394" mass="41821">MNAPIVIAGAGIGGLAAALSLARAGKRTLVLERAARIDEVGAGLQIAPNAGRILAKLGLEPALTAVALEPEAINIRRGRDGAVLARLDLSAARTRWGAPFRLFHRADLQGALLQAALDNPQIHVRAGARVGDFEATARGVRLRVHTQDGVEEIEAAGLIGADGVRSSVRGHLVPSERDAPAYSGCVAWRATLPAESVPAALRARESNLWLLPGAHVVHYPLRDASIINAVVIIEEPPQAEDAASSLSLDGAALARRLAPRKIAVELRDLIEAGASWRHWPLFTRPALEHWTQGPVTLLGDAAHPMVPFLAQGAAQAIEDADALGDAFMRLGATVETAFAAYEDARLPRAERVVRVSRRQGGYFHMRGLPAAARNLAIRALGGGGMLARNAWLYR</sequence>
<dbReference type="Proteomes" id="UP000273982">
    <property type="component" value="Chromosome"/>
</dbReference>
<dbReference type="Pfam" id="PF01494">
    <property type="entry name" value="FAD_binding_3"/>
    <property type="match status" value="1"/>
</dbReference>
<dbReference type="InterPro" id="IPR002938">
    <property type="entry name" value="FAD-bd"/>
</dbReference>
<dbReference type="AlphaFoldDB" id="A0A3G8M639"/>
<organism evidence="7 8">
    <name type="scientific">Methylocystis rosea</name>
    <dbReference type="NCBI Taxonomy" id="173366"/>
    <lineage>
        <taxon>Bacteria</taxon>
        <taxon>Pseudomonadati</taxon>
        <taxon>Pseudomonadota</taxon>
        <taxon>Alphaproteobacteria</taxon>
        <taxon>Hyphomicrobiales</taxon>
        <taxon>Methylocystaceae</taxon>
        <taxon>Methylocystis</taxon>
    </lineage>
</organism>
<name>A0A3G8M639_9HYPH</name>
<dbReference type="EMBL" id="CP034086">
    <property type="protein sequence ID" value="AZG77044.1"/>
    <property type="molecule type" value="Genomic_DNA"/>
</dbReference>
<dbReference type="GO" id="GO:0071949">
    <property type="term" value="F:FAD binding"/>
    <property type="evidence" value="ECO:0007669"/>
    <property type="project" value="InterPro"/>
</dbReference>
<keyword evidence="5" id="KW-0503">Monooxygenase</keyword>
<proteinExistence type="predicted"/>
<evidence type="ECO:0000313" key="8">
    <source>
        <dbReference type="Proteomes" id="UP000273982"/>
    </source>
</evidence>
<feature type="domain" description="FAD-binding" evidence="6">
    <location>
        <begin position="4"/>
        <end position="355"/>
    </location>
</feature>
<evidence type="ECO:0000259" key="6">
    <source>
        <dbReference type="Pfam" id="PF01494"/>
    </source>
</evidence>
<dbReference type="Gene3D" id="3.50.50.60">
    <property type="entry name" value="FAD/NAD(P)-binding domain"/>
    <property type="match status" value="1"/>
</dbReference>
<gene>
    <name evidence="7" type="ORF">EHO51_10035</name>
</gene>
<evidence type="ECO:0000256" key="2">
    <source>
        <dbReference type="ARBA" id="ARBA00022630"/>
    </source>
</evidence>
<evidence type="ECO:0000313" key="7">
    <source>
        <dbReference type="EMBL" id="AZG77044.1"/>
    </source>
</evidence>
<reference evidence="7 8" key="1">
    <citation type="submission" date="2018-11" db="EMBL/GenBank/DDBJ databases">
        <title>Genome squencing of methanotrophic bacteria isolated from alkaline groundwater in Korea.</title>
        <authorList>
            <person name="Nguyen L.N."/>
        </authorList>
    </citation>
    <scope>NUCLEOTIDE SEQUENCE [LARGE SCALE GENOMIC DNA]</scope>
    <source>
        <strain evidence="7 8">GW6</strain>
    </source>
</reference>
<protein>
    <submittedName>
        <fullName evidence="7">FAD-binding protein</fullName>
    </submittedName>
</protein>